<evidence type="ECO:0000256" key="2">
    <source>
        <dbReference type="SAM" id="Phobius"/>
    </source>
</evidence>
<reference evidence="4" key="1">
    <citation type="submission" date="2014-11" db="EMBL/GenBank/DDBJ databases">
        <authorList>
            <person name="Otto D Thomas"/>
            <person name="Naeem Raeece"/>
        </authorList>
    </citation>
    <scope>NUCLEOTIDE SEQUENCE</scope>
</reference>
<feature type="region of interest" description="Disordered" evidence="1">
    <location>
        <begin position="233"/>
        <end position="309"/>
    </location>
</feature>
<keyword evidence="2" id="KW-0812">Transmembrane</keyword>
<dbReference type="PhylomeDB" id="A0A0G4HY14"/>
<proteinExistence type="predicted"/>
<feature type="compositionally biased region" description="Acidic residues" evidence="1">
    <location>
        <begin position="844"/>
        <end position="863"/>
    </location>
</feature>
<feature type="transmembrane region" description="Helical" evidence="2">
    <location>
        <begin position="755"/>
        <end position="773"/>
    </location>
</feature>
<feature type="region of interest" description="Disordered" evidence="1">
    <location>
        <begin position="431"/>
        <end position="453"/>
    </location>
</feature>
<feature type="region of interest" description="Disordered" evidence="1">
    <location>
        <begin position="675"/>
        <end position="709"/>
    </location>
</feature>
<protein>
    <recommendedName>
        <fullName evidence="5">Transmembrane protein</fullName>
    </recommendedName>
</protein>
<feature type="compositionally biased region" description="Basic and acidic residues" evidence="1">
    <location>
        <begin position="333"/>
        <end position="352"/>
    </location>
</feature>
<evidence type="ECO:0000256" key="3">
    <source>
        <dbReference type="SAM" id="SignalP"/>
    </source>
</evidence>
<feature type="compositionally biased region" description="Low complexity" evidence="1">
    <location>
        <begin position="690"/>
        <end position="709"/>
    </location>
</feature>
<feature type="region of interest" description="Disordered" evidence="1">
    <location>
        <begin position="329"/>
        <end position="393"/>
    </location>
</feature>
<dbReference type="AlphaFoldDB" id="A0A0G4HY14"/>
<feature type="signal peptide" evidence="3">
    <location>
        <begin position="1"/>
        <end position="22"/>
    </location>
</feature>
<feature type="compositionally biased region" description="Basic and acidic residues" evidence="1">
    <location>
        <begin position="898"/>
        <end position="908"/>
    </location>
</feature>
<feature type="compositionally biased region" description="Acidic residues" evidence="1">
    <location>
        <begin position="873"/>
        <end position="897"/>
    </location>
</feature>
<feature type="compositionally biased region" description="Low complexity" evidence="1">
    <location>
        <begin position="247"/>
        <end position="257"/>
    </location>
</feature>
<sequence>MKSSTEWLAFCVVAVAAGGAEGRKAQPECRDISLPIDPKEIDKFGVNVVSLQIEGEKDSLQCFKVSHDLESLPPIKAVHIEVEANSPHLLMSKFFSDPTAFNYDVVDFCSWLHSEKESAMTVIADGDPDSFSCFEAPLFVAVWWKEKQNFLEAARQEEEDAELQAAAGGFGRGMPPRRLLLRSSNGSQGAGGWFSSSSEGVGSSLPVQANMTVTLQFELTEEWKKEHMALDIESGGDIEEPSLPTRSSSWGASSSSSNDVRNKRWLSQSASSLPQQQQQQQQKPKPKPKSTVHVRSGGSSGGGMKKRKDNSCHYFDRFVDLHTLMSELKQSQQRREPETPTESHQHQRHLEEKEEEKEEEKPPSAPSSSDSAQSSLRELESASSSSSSSSAFPFPEGSFAFSPPTHPPFKVFDFEMTGLRENPQALAYCRKTAPKSPTGSNRSPSTEDSAPADFEEEVAAEVCGEVLAPSDWRQTVPVRPGMPTFILVSFASTPSDVSPDFQLWQKRARHADGAGDGEGSEGIEDVIAQEGIGPNHRITPVVTVRGLSEGVKVLGLLDRAREVLTVDSRECLREHVDEFRPWLLQQQAEVNNEGRGSAYRALTAVVDSLTLPVDNYGPSVLSLEAVEDVRNRKGTVRVAAESVGEGQGVAALSSSSHFTAWLESELKECRGQTRRVLSSDAMGGHRGSRSTRSSSSSSSSYMSSNPSGSGRATAIVLLFSDKPEEVEVSVAYWLAANADGQAAPSVMERVTVAGFIWRLSLFALIATFFFCAIKVMADLKMPEDEDGEHERSGMLGDPSAGDAGGRRTGNRGFWHALKSRIRPAAGSSHRPAGGVRSGHHAVVTDEDGSSWGVNDDDDEEDAEALERQHEAAAEAEADDEGRETEEGGDGEESEEQTEGERDSEKETQQMDVLA</sequence>
<evidence type="ECO:0000256" key="1">
    <source>
        <dbReference type="SAM" id="MobiDB-lite"/>
    </source>
</evidence>
<keyword evidence="3" id="KW-0732">Signal</keyword>
<feature type="compositionally biased region" description="Low complexity" evidence="1">
    <location>
        <begin position="366"/>
        <end position="393"/>
    </location>
</feature>
<feature type="region of interest" description="Disordered" evidence="1">
    <location>
        <begin position="822"/>
        <end position="914"/>
    </location>
</feature>
<gene>
    <name evidence="4" type="ORF">Cvel_1510</name>
</gene>
<feature type="chain" id="PRO_5005192101" description="Transmembrane protein" evidence="3">
    <location>
        <begin position="23"/>
        <end position="914"/>
    </location>
</feature>
<organism evidence="4">
    <name type="scientific">Chromera velia CCMP2878</name>
    <dbReference type="NCBI Taxonomy" id="1169474"/>
    <lineage>
        <taxon>Eukaryota</taxon>
        <taxon>Sar</taxon>
        <taxon>Alveolata</taxon>
        <taxon>Colpodellida</taxon>
        <taxon>Chromeraceae</taxon>
        <taxon>Chromera</taxon>
    </lineage>
</organism>
<feature type="compositionally biased region" description="Polar residues" evidence="1">
    <location>
        <begin position="435"/>
        <end position="448"/>
    </location>
</feature>
<accession>A0A0G4HY14</accession>
<dbReference type="VEuPathDB" id="CryptoDB:Cvel_1510"/>
<name>A0A0G4HY14_9ALVE</name>
<feature type="region of interest" description="Disordered" evidence="1">
    <location>
        <begin position="784"/>
        <end position="809"/>
    </location>
</feature>
<evidence type="ECO:0008006" key="5">
    <source>
        <dbReference type="Google" id="ProtNLM"/>
    </source>
</evidence>
<evidence type="ECO:0000313" key="4">
    <source>
        <dbReference type="EMBL" id="CEM49401.1"/>
    </source>
</evidence>
<keyword evidence="2" id="KW-0472">Membrane</keyword>
<feature type="compositionally biased region" description="Low complexity" evidence="1">
    <location>
        <begin position="274"/>
        <end position="283"/>
    </location>
</feature>
<keyword evidence="2" id="KW-1133">Transmembrane helix</keyword>
<dbReference type="EMBL" id="CDMZ01004321">
    <property type="protein sequence ID" value="CEM49401.1"/>
    <property type="molecule type" value="Genomic_DNA"/>
</dbReference>